<protein>
    <submittedName>
        <fullName evidence="5">AraC family transcriptional regulator</fullName>
    </submittedName>
</protein>
<dbReference type="EMBL" id="JAFREL020000002">
    <property type="protein sequence ID" value="MEO1770662.1"/>
    <property type="molecule type" value="Genomic_DNA"/>
</dbReference>
<dbReference type="Pfam" id="PF12833">
    <property type="entry name" value="HTH_18"/>
    <property type="match status" value="1"/>
</dbReference>
<dbReference type="SMART" id="SM00342">
    <property type="entry name" value="HTH_ARAC"/>
    <property type="match status" value="1"/>
</dbReference>
<dbReference type="Gene3D" id="1.10.10.60">
    <property type="entry name" value="Homeodomain-like"/>
    <property type="match status" value="2"/>
</dbReference>
<evidence type="ECO:0000256" key="1">
    <source>
        <dbReference type="ARBA" id="ARBA00023015"/>
    </source>
</evidence>
<dbReference type="InterPro" id="IPR009057">
    <property type="entry name" value="Homeodomain-like_sf"/>
</dbReference>
<evidence type="ECO:0000256" key="3">
    <source>
        <dbReference type="ARBA" id="ARBA00023163"/>
    </source>
</evidence>
<dbReference type="InterPro" id="IPR050959">
    <property type="entry name" value="MarA-like"/>
</dbReference>
<keyword evidence="1" id="KW-0805">Transcription regulation</keyword>
<dbReference type="RefSeq" id="WP_207703501.1">
    <property type="nucleotide sequence ID" value="NZ_JAFREL020000002.1"/>
</dbReference>
<dbReference type="SUPFAM" id="SSF46689">
    <property type="entry name" value="Homeodomain-like"/>
    <property type="match status" value="2"/>
</dbReference>
<dbReference type="Proteomes" id="UP000664357">
    <property type="component" value="Unassembled WGS sequence"/>
</dbReference>
<reference evidence="5 6" key="1">
    <citation type="submission" date="2024-02" db="EMBL/GenBank/DDBJ databases">
        <title>The Genome Sequence of Enterococcus sp. DIV0159.</title>
        <authorList>
            <person name="Earl A."/>
            <person name="Manson A."/>
            <person name="Gilmore M."/>
            <person name="Sanders J."/>
            <person name="Shea T."/>
            <person name="Howe W."/>
            <person name="Livny J."/>
            <person name="Cuomo C."/>
            <person name="Neafsey D."/>
            <person name="Birren B."/>
        </authorList>
    </citation>
    <scope>NUCLEOTIDE SEQUENCE [LARGE SCALE GENOMIC DNA]</scope>
    <source>
        <strain evidence="5 6">665A</strain>
    </source>
</reference>
<dbReference type="InterPro" id="IPR018060">
    <property type="entry name" value="HTH_AraC"/>
</dbReference>
<dbReference type="PANTHER" id="PTHR47504">
    <property type="entry name" value="RIGHT ORIGIN-BINDING PROTEIN"/>
    <property type="match status" value="1"/>
</dbReference>
<dbReference type="InterPro" id="IPR018062">
    <property type="entry name" value="HTH_AraC-typ_CS"/>
</dbReference>
<dbReference type="Pfam" id="PF06445">
    <property type="entry name" value="GyrI-like"/>
    <property type="match status" value="1"/>
</dbReference>
<sequence length="312" mass="35126">MKTWESIQQTINYIEENLGEIITLPDLAAVAHLSPFYFQRLFKKLVGRPVMEYVKLRRLARSCQILATTQGKILDIALAVGFNSHAYYTKTFKAAYGMTPEHYRLEKPALNQMLQPDLTMTQVILTENDSFITEDMVLKIQHRNLTEAEYYLGIIGQLIIGNNIPIGGTTGINQANTLWQEFHQLKAELPELFTGNIELGASFLQDSSLDPLALSSSQTFDYFAGGKVKQPKHSALKTWTIEPGDYIVCSFEAENTDEMRNAALAKALSYLLGTWLPRQHLITEAYSLEKYFTAPAEEAAAIEIWVAPLPMP</sequence>
<organism evidence="5 6">
    <name type="scientific">Candidatus Enterococcus ferrettii</name>
    <dbReference type="NCBI Taxonomy" id="2815324"/>
    <lineage>
        <taxon>Bacteria</taxon>
        <taxon>Bacillati</taxon>
        <taxon>Bacillota</taxon>
        <taxon>Bacilli</taxon>
        <taxon>Lactobacillales</taxon>
        <taxon>Enterococcaceae</taxon>
        <taxon>Enterococcus</taxon>
    </lineage>
</organism>
<name>A0ABV0ETL6_9ENTE</name>
<keyword evidence="3" id="KW-0804">Transcription</keyword>
<accession>A0ABV0ETL6</accession>
<dbReference type="InterPro" id="IPR011256">
    <property type="entry name" value="Reg_factor_effector_dom_sf"/>
</dbReference>
<keyword evidence="6" id="KW-1185">Reference proteome</keyword>
<dbReference type="InterPro" id="IPR020449">
    <property type="entry name" value="Tscrpt_reg_AraC-type_HTH"/>
</dbReference>
<evidence type="ECO:0000259" key="4">
    <source>
        <dbReference type="PROSITE" id="PS01124"/>
    </source>
</evidence>
<evidence type="ECO:0000313" key="6">
    <source>
        <dbReference type="Proteomes" id="UP000664357"/>
    </source>
</evidence>
<keyword evidence="2" id="KW-0238">DNA-binding</keyword>
<dbReference type="PROSITE" id="PS01124">
    <property type="entry name" value="HTH_ARAC_FAMILY_2"/>
    <property type="match status" value="1"/>
</dbReference>
<proteinExistence type="predicted"/>
<feature type="domain" description="HTH araC/xylS-type" evidence="4">
    <location>
        <begin position="8"/>
        <end position="106"/>
    </location>
</feature>
<dbReference type="PRINTS" id="PR00032">
    <property type="entry name" value="HTHARAC"/>
</dbReference>
<dbReference type="Gene3D" id="3.20.80.10">
    <property type="entry name" value="Regulatory factor, effector binding domain"/>
    <property type="match status" value="1"/>
</dbReference>
<gene>
    <name evidence="5" type="ORF">JZO67_002615</name>
</gene>
<dbReference type="InterPro" id="IPR029442">
    <property type="entry name" value="GyrI-like"/>
</dbReference>
<comment type="caution">
    <text evidence="5">The sequence shown here is derived from an EMBL/GenBank/DDBJ whole genome shotgun (WGS) entry which is preliminary data.</text>
</comment>
<dbReference type="PANTHER" id="PTHR47504:SF5">
    <property type="entry name" value="RIGHT ORIGIN-BINDING PROTEIN"/>
    <property type="match status" value="1"/>
</dbReference>
<dbReference type="PROSITE" id="PS00041">
    <property type="entry name" value="HTH_ARAC_FAMILY_1"/>
    <property type="match status" value="1"/>
</dbReference>
<evidence type="ECO:0000313" key="5">
    <source>
        <dbReference type="EMBL" id="MEO1770662.1"/>
    </source>
</evidence>
<evidence type="ECO:0000256" key="2">
    <source>
        <dbReference type="ARBA" id="ARBA00023125"/>
    </source>
</evidence>
<dbReference type="SUPFAM" id="SSF55136">
    <property type="entry name" value="Probable bacterial effector-binding domain"/>
    <property type="match status" value="1"/>
</dbReference>